<proteinExistence type="predicted"/>
<dbReference type="EMBL" id="KN817668">
    <property type="protein sequence ID" value="KJA14704.1"/>
    <property type="molecule type" value="Genomic_DNA"/>
</dbReference>
<organism evidence="2 3">
    <name type="scientific">Hypholoma sublateritium (strain FD-334 SS-4)</name>
    <dbReference type="NCBI Taxonomy" id="945553"/>
    <lineage>
        <taxon>Eukaryota</taxon>
        <taxon>Fungi</taxon>
        <taxon>Dikarya</taxon>
        <taxon>Basidiomycota</taxon>
        <taxon>Agaricomycotina</taxon>
        <taxon>Agaricomycetes</taxon>
        <taxon>Agaricomycetidae</taxon>
        <taxon>Agaricales</taxon>
        <taxon>Agaricineae</taxon>
        <taxon>Strophariaceae</taxon>
        <taxon>Hypholoma</taxon>
    </lineage>
</organism>
<sequence length="125" mass="14565">MSDFAGRFQPYTLSILDSHSLGGFSSRYLVTFPTRRRRSRFRRFLRRKCRARRRGNWAIIPGASFFGRAVDYAARHGSYVYSLPVKRTPSHRRWVQGEVDSEGEEFAQSDDENVPETDLLSEDEN</sequence>
<reference evidence="3" key="1">
    <citation type="submission" date="2014-04" db="EMBL/GenBank/DDBJ databases">
        <title>Evolutionary Origins and Diversification of the Mycorrhizal Mutualists.</title>
        <authorList>
            <consortium name="DOE Joint Genome Institute"/>
            <consortium name="Mycorrhizal Genomics Consortium"/>
            <person name="Kohler A."/>
            <person name="Kuo A."/>
            <person name="Nagy L.G."/>
            <person name="Floudas D."/>
            <person name="Copeland A."/>
            <person name="Barry K.W."/>
            <person name="Cichocki N."/>
            <person name="Veneault-Fourrey C."/>
            <person name="LaButti K."/>
            <person name="Lindquist E.A."/>
            <person name="Lipzen A."/>
            <person name="Lundell T."/>
            <person name="Morin E."/>
            <person name="Murat C."/>
            <person name="Riley R."/>
            <person name="Ohm R."/>
            <person name="Sun H."/>
            <person name="Tunlid A."/>
            <person name="Henrissat B."/>
            <person name="Grigoriev I.V."/>
            <person name="Hibbett D.S."/>
            <person name="Martin F."/>
        </authorList>
    </citation>
    <scope>NUCLEOTIDE SEQUENCE [LARGE SCALE GENOMIC DNA]</scope>
    <source>
        <strain evidence="3">FD-334 SS-4</strain>
    </source>
</reference>
<dbReference type="AlphaFoldDB" id="A0A0D2N6I7"/>
<evidence type="ECO:0000313" key="3">
    <source>
        <dbReference type="Proteomes" id="UP000054270"/>
    </source>
</evidence>
<feature type="compositionally biased region" description="Acidic residues" evidence="1">
    <location>
        <begin position="99"/>
        <end position="125"/>
    </location>
</feature>
<dbReference type="Proteomes" id="UP000054270">
    <property type="component" value="Unassembled WGS sequence"/>
</dbReference>
<protein>
    <submittedName>
        <fullName evidence="2">Uncharacterized protein</fullName>
    </submittedName>
</protein>
<evidence type="ECO:0000256" key="1">
    <source>
        <dbReference type="SAM" id="MobiDB-lite"/>
    </source>
</evidence>
<accession>A0A0D2N6I7</accession>
<gene>
    <name evidence="2" type="ORF">HYPSUDRAFT_48925</name>
</gene>
<keyword evidence="3" id="KW-1185">Reference proteome</keyword>
<feature type="region of interest" description="Disordered" evidence="1">
    <location>
        <begin position="97"/>
        <end position="125"/>
    </location>
</feature>
<name>A0A0D2N6I7_HYPSF</name>
<evidence type="ECO:0000313" key="2">
    <source>
        <dbReference type="EMBL" id="KJA14704.1"/>
    </source>
</evidence>